<accession>A0A151WMU7</accession>
<gene>
    <name evidence="1" type="ORF">ALC60_11777</name>
</gene>
<organism evidence="1 2">
    <name type="scientific">Mycetomoellerius zeteki</name>
    <dbReference type="NCBI Taxonomy" id="64791"/>
    <lineage>
        <taxon>Eukaryota</taxon>
        <taxon>Metazoa</taxon>
        <taxon>Ecdysozoa</taxon>
        <taxon>Arthropoda</taxon>
        <taxon>Hexapoda</taxon>
        <taxon>Insecta</taxon>
        <taxon>Pterygota</taxon>
        <taxon>Neoptera</taxon>
        <taxon>Endopterygota</taxon>
        <taxon>Hymenoptera</taxon>
        <taxon>Apocrita</taxon>
        <taxon>Aculeata</taxon>
        <taxon>Formicoidea</taxon>
        <taxon>Formicidae</taxon>
        <taxon>Myrmicinae</taxon>
        <taxon>Mycetomoellerius</taxon>
    </lineage>
</organism>
<sequence length="102" mass="10961">PVVKSDRAPQVCMRERNGRIAGTTGADKVLIALIREVAASDGDTPVPVVATKLRAVHKVQNGSTTRGHPPRSPSPRTRNIIKAHCIETSSAFVDSQYTQFVA</sequence>
<evidence type="ECO:0000313" key="1">
    <source>
        <dbReference type="EMBL" id="KYQ49163.1"/>
    </source>
</evidence>
<protein>
    <submittedName>
        <fullName evidence="1">Uncharacterized protein</fullName>
    </submittedName>
</protein>
<proteinExistence type="predicted"/>
<feature type="non-terminal residue" evidence="1">
    <location>
        <position position="1"/>
    </location>
</feature>
<dbReference type="EMBL" id="KQ982934">
    <property type="protein sequence ID" value="KYQ49163.1"/>
    <property type="molecule type" value="Genomic_DNA"/>
</dbReference>
<dbReference type="AlphaFoldDB" id="A0A151WMU7"/>
<evidence type="ECO:0000313" key="2">
    <source>
        <dbReference type="Proteomes" id="UP000075809"/>
    </source>
</evidence>
<reference evidence="1 2" key="1">
    <citation type="submission" date="2015-09" db="EMBL/GenBank/DDBJ databases">
        <title>Trachymyrmex zeteki WGS genome.</title>
        <authorList>
            <person name="Nygaard S."/>
            <person name="Hu H."/>
            <person name="Boomsma J."/>
            <person name="Zhang G."/>
        </authorList>
    </citation>
    <scope>NUCLEOTIDE SEQUENCE [LARGE SCALE GENOMIC DNA]</scope>
    <source>
        <strain evidence="1">Tzet28-1</strain>
        <tissue evidence="1">Whole body</tissue>
    </source>
</reference>
<keyword evidence="2" id="KW-1185">Reference proteome</keyword>
<dbReference type="Proteomes" id="UP000075809">
    <property type="component" value="Unassembled WGS sequence"/>
</dbReference>
<name>A0A151WMU7_9HYME</name>